<name>A0ACB8YAM5_9ASTR</name>
<accession>A0ACB8YAM5</accession>
<reference evidence="1 2" key="2">
    <citation type="journal article" date="2022" name="Mol. Ecol. Resour.">
        <title>The genomes of chicory, endive, great burdock and yacon provide insights into Asteraceae paleo-polyploidization history and plant inulin production.</title>
        <authorList>
            <person name="Fan W."/>
            <person name="Wang S."/>
            <person name="Wang H."/>
            <person name="Wang A."/>
            <person name="Jiang F."/>
            <person name="Liu H."/>
            <person name="Zhao H."/>
            <person name="Xu D."/>
            <person name="Zhang Y."/>
        </authorList>
    </citation>
    <scope>NUCLEOTIDE SEQUENCE [LARGE SCALE GENOMIC DNA]</scope>
    <source>
        <strain evidence="2">cv. Yunnan</strain>
        <tissue evidence="1">Leaves</tissue>
    </source>
</reference>
<gene>
    <name evidence="1" type="ORF">L1987_82909</name>
</gene>
<reference evidence="2" key="1">
    <citation type="journal article" date="2022" name="Mol. Ecol. Resour.">
        <title>The genomes of chicory, endive, great burdock and yacon provide insights into Asteraceae palaeo-polyploidization history and plant inulin production.</title>
        <authorList>
            <person name="Fan W."/>
            <person name="Wang S."/>
            <person name="Wang H."/>
            <person name="Wang A."/>
            <person name="Jiang F."/>
            <person name="Liu H."/>
            <person name="Zhao H."/>
            <person name="Xu D."/>
            <person name="Zhang Y."/>
        </authorList>
    </citation>
    <scope>NUCLEOTIDE SEQUENCE [LARGE SCALE GENOMIC DNA]</scope>
    <source>
        <strain evidence="2">cv. Yunnan</strain>
    </source>
</reference>
<comment type="caution">
    <text evidence="1">The sequence shown here is derived from an EMBL/GenBank/DDBJ whole genome shotgun (WGS) entry which is preliminary data.</text>
</comment>
<keyword evidence="2" id="KW-1185">Reference proteome</keyword>
<proteinExistence type="predicted"/>
<sequence>MQEKGKQDDGLGPLGICHRLFNFIMNSITRGTRHIALGTSNTTSPQDNETRSFEASHTSQNEVTRPESHELLVEFRHTNGPIVNRTSNTSGQILVQENRNLTRARKETDSQDRGKGNGDSGKATEKSTLTIVDGENLPGRKPHLLSVASNINEKADAFIRSRKEAMEKTLNMKQTNDV</sequence>
<protein>
    <submittedName>
        <fullName evidence="1">Uncharacterized protein</fullName>
    </submittedName>
</protein>
<evidence type="ECO:0000313" key="1">
    <source>
        <dbReference type="EMBL" id="KAI3682719.1"/>
    </source>
</evidence>
<evidence type="ECO:0000313" key="2">
    <source>
        <dbReference type="Proteomes" id="UP001056120"/>
    </source>
</evidence>
<dbReference type="Proteomes" id="UP001056120">
    <property type="component" value="Linkage Group LG28"/>
</dbReference>
<organism evidence="1 2">
    <name type="scientific">Smallanthus sonchifolius</name>
    <dbReference type="NCBI Taxonomy" id="185202"/>
    <lineage>
        <taxon>Eukaryota</taxon>
        <taxon>Viridiplantae</taxon>
        <taxon>Streptophyta</taxon>
        <taxon>Embryophyta</taxon>
        <taxon>Tracheophyta</taxon>
        <taxon>Spermatophyta</taxon>
        <taxon>Magnoliopsida</taxon>
        <taxon>eudicotyledons</taxon>
        <taxon>Gunneridae</taxon>
        <taxon>Pentapetalae</taxon>
        <taxon>asterids</taxon>
        <taxon>campanulids</taxon>
        <taxon>Asterales</taxon>
        <taxon>Asteraceae</taxon>
        <taxon>Asteroideae</taxon>
        <taxon>Heliantheae alliance</taxon>
        <taxon>Millerieae</taxon>
        <taxon>Smallanthus</taxon>
    </lineage>
</organism>
<dbReference type="EMBL" id="CM042045">
    <property type="protein sequence ID" value="KAI3682719.1"/>
    <property type="molecule type" value="Genomic_DNA"/>
</dbReference>